<dbReference type="PANTHER" id="PTHR43763:SF6">
    <property type="entry name" value="XAA-PRO AMINOPEPTIDASE 1"/>
    <property type="match status" value="1"/>
</dbReference>
<dbReference type="SUPFAM" id="SSF55920">
    <property type="entry name" value="Creatinase/aminopeptidase"/>
    <property type="match status" value="1"/>
</dbReference>
<evidence type="ECO:0000259" key="6">
    <source>
        <dbReference type="Pfam" id="PF16188"/>
    </source>
</evidence>
<dbReference type="Pfam" id="PF16189">
    <property type="entry name" value="Creatinase_N_2"/>
    <property type="match status" value="1"/>
</dbReference>
<evidence type="ECO:0000256" key="3">
    <source>
        <dbReference type="ARBA" id="ARBA00022801"/>
    </source>
</evidence>
<evidence type="ECO:0000259" key="4">
    <source>
        <dbReference type="Pfam" id="PF00557"/>
    </source>
</evidence>
<dbReference type="InterPro" id="IPR029149">
    <property type="entry name" value="Creatin/AminoP/Spt16_N"/>
</dbReference>
<gene>
    <name evidence="7" type="ORF">HHE94_01850</name>
</gene>
<dbReference type="GO" id="GO:0046872">
    <property type="term" value="F:metal ion binding"/>
    <property type="evidence" value="ECO:0007669"/>
    <property type="project" value="UniProtKB-KW"/>
</dbReference>
<dbReference type="SUPFAM" id="SSF53092">
    <property type="entry name" value="Creatinase/prolidase N-terminal domain"/>
    <property type="match status" value="1"/>
</dbReference>
<dbReference type="Pfam" id="PF00557">
    <property type="entry name" value="Peptidase_M24"/>
    <property type="match status" value="1"/>
</dbReference>
<sequence length="595" mass="67040">MKSQYNYRIQAVRNEMAKLDLDAFVVPHEDEYLLEEVSDCNNRLKWISGFTGTAGVAVVLKDDVIFFVDGRYSVQVTKQVDGELFSFESMAVFESNSWIDSLLPPSAKIGIDPSLHSFDWFSKFISKVAIEGRKSLPLKNNLIDLCWTNRPTKISTNVKLIDEKYCGKSSITKCKEVAGILSKAAVDRLIITNLESTCWLLNLRGSDISCLPVFYSTSIIDQNAEVICFLDLTTLDKKLKSSFKHNVSFKCITQLDEYLLSISNCVTQIDPKVINAHMARLLQKPDVNVIQSSDPIGLLKAQKNPIEITGMKACHIRDGAALINFLSWLDLQVREQTFYDEAQLADKLETFRTVDELYQEPSFDTVSAVGSNGAMCHYNHKDTTAKLMTNNTIYLVDSGAHYLDGTTDVTRTVAIGKATKEQIKMATLVLKGHISLATIRFPFGTTGQQLDAFARQHLWQKGYDYEHGTGHGVGHYLNVHEGPQRIAKANSNVALLPGMVVSIEPGYYRQDEFGIRHENLYVVKESLNISGSDINMLCFEVLTHVPFDRRLIDKAELTKCEIEWLNTYHEMVYRLISPLIDTRSNAWLLKETTAL</sequence>
<accession>A0AAP6Y2V4</accession>
<dbReference type="Gene3D" id="3.40.350.10">
    <property type="entry name" value="Creatinase/prolidase N-terminal domain"/>
    <property type="match status" value="2"/>
</dbReference>
<comment type="similarity">
    <text evidence="1">Belongs to the peptidase M24B family.</text>
</comment>
<dbReference type="InterPro" id="IPR033740">
    <property type="entry name" value="Pept_M24B"/>
</dbReference>
<dbReference type="Pfam" id="PF16188">
    <property type="entry name" value="Peptidase_M24_C"/>
    <property type="match status" value="1"/>
</dbReference>
<keyword evidence="2" id="KW-0479">Metal-binding</keyword>
<evidence type="ECO:0000256" key="1">
    <source>
        <dbReference type="ARBA" id="ARBA00008766"/>
    </source>
</evidence>
<keyword evidence="7" id="KW-0031">Aminopeptidase</keyword>
<keyword evidence="3" id="KW-0378">Hydrolase</keyword>
<dbReference type="Proteomes" id="UP000549590">
    <property type="component" value="Unassembled WGS sequence"/>
</dbReference>
<comment type="caution">
    <text evidence="7">The sequence shown here is derived from an EMBL/GenBank/DDBJ whole genome shotgun (WGS) entry which is preliminary data.</text>
</comment>
<dbReference type="Gene3D" id="3.90.230.10">
    <property type="entry name" value="Creatinase/methionine aminopeptidase superfamily"/>
    <property type="match status" value="1"/>
</dbReference>
<dbReference type="InterPro" id="IPR000994">
    <property type="entry name" value="Pept_M24"/>
</dbReference>
<protein>
    <submittedName>
        <fullName evidence="7">Aminopeptidase P family protein</fullName>
    </submittedName>
</protein>
<dbReference type="InterPro" id="IPR032416">
    <property type="entry name" value="Peptidase_M24_C"/>
</dbReference>
<feature type="domain" description="Creatinase N-terminal" evidence="5">
    <location>
        <begin position="8"/>
        <end position="128"/>
    </location>
</feature>
<feature type="domain" description="Peptidase M24 C-terminal" evidence="6">
    <location>
        <begin position="536"/>
        <end position="594"/>
    </location>
</feature>
<organism evidence="7 8">
    <name type="scientific">Pseudoalteromonas arctica</name>
    <dbReference type="NCBI Taxonomy" id="394751"/>
    <lineage>
        <taxon>Bacteria</taxon>
        <taxon>Pseudomonadati</taxon>
        <taxon>Pseudomonadota</taxon>
        <taxon>Gammaproteobacteria</taxon>
        <taxon>Alteromonadales</taxon>
        <taxon>Pseudoalteromonadaceae</taxon>
        <taxon>Pseudoalteromonas</taxon>
    </lineage>
</organism>
<dbReference type="InterPro" id="IPR036005">
    <property type="entry name" value="Creatinase/aminopeptidase-like"/>
</dbReference>
<evidence type="ECO:0000313" key="8">
    <source>
        <dbReference type="Proteomes" id="UP000549590"/>
    </source>
</evidence>
<evidence type="ECO:0000256" key="2">
    <source>
        <dbReference type="ARBA" id="ARBA00022723"/>
    </source>
</evidence>
<proteinExistence type="inferred from homology"/>
<dbReference type="PANTHER" id="PTHR43763">
    <property type="entry name" value="XAA-PRO AMINOPEPTIDASE 1"/>
    <property type="match status" value="1"/>
</dbReference>
<dbReference type="GO" id="GO:0070006">
    <property type="term" value="F:metalloaminopeptidase activity"/>
    <property type="evidence" value="ECO:0007669"/>
    <property type="project" value="InterPro"/>
</dbReference>
<dbReference type="RefSeq" id="WP_169043621.1">
    <property type="nucleotide sequence ID" value="NZ_JABBYB010000001.1"/>
</dbReference>
<evidence type="ECO:0000259" key="5">
    <source>
        <dbReference type="Pfam" id="PF01321"/>
    </source>
</evidence>
<dbReference type="EMBL" id="JABBYB010000001">
    <property type="protein sequence ID" value="NMP01469.1"/>
    <property type="molecule type" value="Genomic_DNA"/>
</dbReference>
<dbReference type="GO" id="GO:0005737">
    <property type="term" value="C:cytoplasm"/>
    <property type="evidence" value="ECO:0007669"/>
    <property type="project" value="UniProtKB-ARBA"/>
</dbReference>
<dbReference type="CDD" id="cd01085">
    <property type="entry name" value="APP"/>
    <property type="match status" value="1"/>
</dbReference>
<keyword evidence="7" id="KW-0645">Protease</keyword>
<reference evidence="7 8" key="1">
    <citation type="submission" date="2020-04" db="EMBL/GenBank/DDBJ databases">
        <title>Genome sequencing and assembly of Pseudoalteromonas arctica.</title>
        <authorList>
            <person name="Cook G.M."/>
        </authorList>
    </citation>
    <scope>NUCLEOTIDE SEQUENCE [LARGE SCALE GENOMIC DNA]</scope>
    <source>
        <strain evidence="7 8">NEC-BIFX-2020_001</strain>
    </source>
</reference>
<dbReference type="InterPro" id="IPR050422">
    <property type="entry name" value="X-Pro_aminopeptidase_P"/>
</dbReference>
<name>A0AAP6Y2V4_9GAMM</name>
<dbReference type="Pfam" id="PF01321">
    <property type="entry name" value="Creatinase_N"/>
    <property type="match status" value="1"/>
</dbReference>
<dbReference type="InterPro" id="IPR000587">
    <property type="entry name" value="Creatinase_N"/>
</dbReference>
<dbReference type="FunFam" id="3.90.230.10:FF:000009">
    <property type="entry name" value="xaa-Pro aminopeptidase 2"/>
    <property type="match status" value="1"/>
</dbReference>
<feature type="domain" description="Peptidase M24" evidence="4">
    <location>
        <begin position="310"/>
        <end position="525"/>
    </location>
</feature>
<evidence type="ECO:0000313" key="7">
    <source>
        <dbReference type="EMBL" id="NMP01469.1"/>
    </source>
</evidence>
<dbReference type="AlphaFoldDB" id="A0AAP6Y2V4"/>